<dbReference type="PANTHER" id="PTHR19879:SF9">
    <property type="entry name" value="TRANSCRIPTION INITIATION FACTOR TFIID SUBUNIT 5"/>
    <property type="match status" value="1"/>
</dbReference>
<feature type="repeat" description="WD" evidence="3">
    <location>
        <begin position="908"/>
        <end position="943"/>
    </location>
</feature>
<dbReference type="GO" id="GO:0043531">
    <property type="term" value="F:ADP binding"/>
    <property type="evidence" value="ECO:0007669"/>
    <property type="project" value="InterPro"/>
</dbReference>
<dbReference type="PROSITE" id="PS00678">
    <property type="entry name" value="WD_REPEATS_1"/>
    <property type="match status" value="13"/>
</dbReference>
<feature type="repeat" description="WD" evidence="3">
    <location>
        <begin position="614"/>
        <end position="655"/>
    </location>
</feature>
<feature type="repeat" description="WD" evidence="3">
    <location>
        <begin position="991"/>
        <end position="1032"/>
    </location>
</feature>
<dbReference type="SUPFAM" id="SSF52540">
    <property type="entry name" value="P-loop containing nucleoside triphosphate hydrolases"/>
    <property type="match status" value="1"/>
</dbReference>
<evidence type="ECO:0000313" key="6">
    <source>
        <dbReference type="Proteomes" id="UP000232003"/>
    </source>
</evidence>
<feature type="repeat" description="WD" evidence="3">
    <location>
        <begin position="698"/>
        <end position="739"/>
    </location>
</feature>
<dbReference type="KEGG" id="nfl:COO91_01246"/>
<protein>
    <submittedName>
        <fullName evidence="5">WD40 repeat</fullName>
    </submittedName>
</protein>
<dbReference type="Gene3D" id="2.130.10.10">
    <property type="entry name" value="YVTN repeat-like/Quinoprotein amine dehydrogenase"/>
    <property type="match status" value="7"/>
</dbReference>
<dbReference type="InterPro" id="IPR002182">
    <property type="entry name" value="NB-ARC"/>
</dbReference>
<feature type="repeat" description="WD" evidence="3">
    <location>
        <begin position="1075"/>
        <end position="1116"/>
    </location>
</feature>
<dbReference type="InterPro" id="IPR036322">
    <property type="entry name" value="WD40_repeat_dom_sf"/>
</dbReference>
<dbReference type="RefSeq" id="WP_100897614.1">
    <property type="nucleotide sequence ID" value="NZ_CAWNNC010000001.1"/>
</dbReference>
<feature type="repeat" description="WD" evidence="3">
    <location>
        <begin position="1033"/>
        <end position="1074"/>
    </location>
</feature>
<dbReference type="SUPFAM" id="SSF50978">
    <property type="entry name" value="WD40 repeat-like"/>
    <property type="match status" value="3"/>
</dbReference>
<dbReference type="Gene3D" id="3.40.50.300">
    <property type="entry name" value="P-loop containing nucleotide triphosphate hydrolases"/>
    <property type="match status" value="1"/>
</dbReference>
<dbReference type="PANTHER" id="PTHR19879">
    <property type="entry name" value="TRANSCRIPTION INITIATION FACTOR TFIID"/>
    <property type="match status" value="1"/>
</dbReference>
<keyword evidence="2" id="KW-0677">Repeat</keyword>
<dbReference type="OrthoDB" id="567898at2"/>
<dbReference type="Pfam" id="PF00400">
    <property type="entry name" value="WD40"/>
    <property type="match status" value="10"/>
</dbReference>
<keyword evidence="6" id="KW-1185">Reference proteome</keyword>
<feature type="domain" description="NB-ARC" evidence="4">
    <location>
        <begin position="124"/>
        <end position="225"/>
    </location>
</feature>
<dbReference type="FunFam" id="2.130.10.10:FF:000228">
    <property type="entry name" value="COMPASS-like H3K4 histone methylase component WDR5A"/>
    <property type="match status" value="1"/>
</dbReference>
<keyword evidence="1 3" id="KW-0853">WD repeat</keyword>
<dbReference type="SMART" id="SM00320">
    <property type="entry name" value="WD40"/>
    <property type="match status" value="14"/>
</dbReference>
<dbReference type="PRINTS" id="PR00320">
    <property type="entry name" value="GPROTEINBRPT"/>
</dbReference>
<dbReference type="PROSITE" id="PS50294">
    <property type="entry name" value="WD_REPEATS_REGION"/>
    <property type="match status" value="13"/>
</dbReference>
<feature type="repeat" description="WD" evidence="3">
    <location>
        <begin position="950"/>
        <end position="991"/>
    </location>
</feature>
<dbReference type="SUPFAM" id="SSF141571">
    <property type="entry name" value="Pentapeptide repeat-like"/>
    <property type="match status" value="1"/>
</dbReference>
<feature type="repeat" description="WD" evidence="3">
    <location>
        <begin position="740"/>
        <end position="781"/>
    </location>
</feature>
<sequence length="1192" mass="132535">MNRHKPKRNRGVILTPEGWQKLQQAKLEGELREKFGSKYTLEEISERAGLTSNTVAKILTNQEGVDKRTLVYLFMAFNLELNPQDYFKLNPDLAGLSALGSRKRVDRGEMVDVSVFYGRRDELTLLEQWLIQERCRVVALLGMGGIGKTSLAAKLAQKVQGCFEYVIWRSLYNAPPLFDLLANLIQFFSNEQVLETDLPKSVDGRISQVIEYLQQQRCLIVLDNVETILQPGAYAGCYREGYEDYGLLIKRLGQVMHQSSLVLTSREKPKDMASQEGQALPVRSLQVKGLNEEEVKKIFHLKGLLGTESQNKTLVELYSGNPLALKIVATTIQDVFNGDISEFLNQKTSVFGDICAVLEQQFERLSNLERVVMYWLAINRESISLCNLQEDLTSLVIPHKLLEALESLLRRSLIDKFQSTLSEKSGLLFTLHSVVMEYVTSKLIQQTYEEIATQEIVLLKYYALSKAQSKDYTRETQIRLIIKPVIDELFTIFKIPRRLENHLNEILVKLQRESSVEPGYTSGNILNLLRHLKTDLRGYDFSNLSVWQVDMRGVSLPQVNFQNANLSKSVFTENFSKISAVAFSPNGKILAASDENGKICLWRDFGEGEQLSTCLGHIDWVRAIAFSPNGSTLCSAGTDQNVKLWDVNTGKCLKTLTEHPEGVRSVAFSPQGEILASGSDDRAVRLWNISDNKCYKVLQEHTDSVLSVVFSPKEKILASASSDKTVKLWNFRTGECLKTLQGHTSSVSSIAFNPEGKTLVSGGDDQTVKLWNILDGKCLRTFQGHSDRIRSVAFAPSGNILASGSDDQTVKLWNFRTGECLKTLQGHTSLVCSVVFSPDGQTLVSGSDDQTVRFWDVSTGQALRNLQGYNNGVWSVAFAPGGQTIISSNNDQTVQLWDVADGKCYKTLRGHPNRVRTVAFSPQGDILASGSYDQLVRLWDTSTCQCSNILRGHTGWVKSVAFAPGGKILASGSDDKTVRLWDVNTAKVLNILEHSHGVWSVAFSPEGKILASGSDDQTVKLWNVSTGECLKILSGHTSWVLSVAFNPKGKILASSSKDQTVKLWDVNTGECLKILLGHTSWVLSVAFSPEGKLLASGSVDQTLRLWDVQSGQCIKTLHGHTHWIRSVAFSPDSQTLISGSEDETVKLWDILTGECLKTLRNEKPYEEMNITGVTGLTQTTITSLKILGAIEN</sequence>
<dbReference type="PROSITE" id="PS50082">
    <property type="entry name" value="WD_REPEATS_2"/>
    <property type="match status" value="14"/>
</dbReference>
<name>A0A2K8SIX6_9NOSO</name>
<dbReference type="Proteomes" id="UP000232003">
    <property type="component" value="Chromosome"/>
</dbReference>
<evidence type="ECO:0000313" key="5">
    <source>
        <dbReference type="EMBL" id="AUB35368.1"/>
    </source>
</evidence>
<dbReference type="CDD" id="cd00200">
    <property type="entry name" value="WD40"/>
    <property type="match status" value="3"/>
</dbReference>
<evidence type="ECO:0000256" key="2">
    <source>
        <dbReference type="ARBA" id="ARBA00022737"/>
    </source>
</evidence>
<feature type="repeat" description="WD" evidence="3">
    <location>
        <begin position="866"/>
        <end position="907"/>
    </location>
</feature>
<dbReference type="InterPro" id="IPR027417">
    <property type="entry name" value="P-loop_NTPase"/>
</dbReference>
<dbReference type="InterPro" id="IPR001680">
    <property type="entry name" value="WD40_rpt"/>
</dbReference>
<proteinExistence type="predicted"/>
<dbReference type="Pfam" id="PF00931">
    <property type="entry name" value="NB-ARC"/>
    <property type="match status" value="1"/>
</dbReference>
<dbReference type="PRINTS" id="PR00364">
    <property type="entry name" value="DISEASERSIST"/>
</dbReference>
<feature type="repeat" description="WD" evidence="3">
    <location>
        <begin position="1117"/>
        <end position="1158"/>
    </location>
</feature>
<dbReference type="InterPro" id="IPR020472">
    <property type="entry name" value="WD40_PAC1"/>
</dbReference>
<evidence type="ECO:0000256" key="3">
    <source>
        <dbReference type="PROSITE-ProRule" id="PRU00221"/>
    </source>
</evidence>
<feature type="repeat" description="WD" evidence="3">
    <location>
        <begin position="656"/>
        <end position="697"/>
    </location>
</feature>
<organism evidence="5 6">
    <name type="scientific">Nostoc flagelliforme CCNUN1</name>
    <dbReference type="NCBI Taxonomy" id="2038116"/>
    <lineage>
        <taxon>Bacteria</taxon>
        <taxon>Bacillati</taxon>
        <taxon>Cyanobacteriota</taxon>
        <taxon>Cyanophyceae</taxon>
        <taxon>Nostocales</taxon>
        <taxon>Nostocaceae</taxon>
        <taxon>Nostoc</taxon>
    </lineage>
</organism>
<dbReference type="GO" id="GO:0006367">
    <property type="term" value="P:transcription initiation at RNA polymerase II promoter"/>
    <property type="evidence" value="ECO:0007669"/>
    <property type="project" value="TreeGrafter"/>
</dbReference>
<feature type="repeat" description="WD" evidence="3">
    <location>
        <begin position="782"/>
        <end position="823"/>
    </location>
</feature>
<evidence type="ECO:0000256" key="1">
    <source>
        <dbReference type="ARBA" id="ARBA00022574"/>
    </source>
</evidence>
<dbReference type="EMBL" id="CP024785">
    <property type="protein sequence ID" value="AUB35368.1"/>
    <property type="molecule type" value="Genomic_DNA"/>
</dbReference>
<gene>
    <name evidence="5" type="ORF">COO91_01246</name>
</gene>
<evidence type="ECO:0000259" key="4">
    <source>
        <dbReference type="Pfam" id="PF00931"/>
    </source>
</evidence>
<feature type="repeat" description="WD" evidence="3">
    <location>
        <begin position="824"/>
        <end position="865"/>
    </location>
</feature>
<feature type="repeat" description="WD" evidence="3">
    <location>
        <begin position="571"/>
        <end position="602"/>
    </location>
</feature>
<accession>A0A2K8SIX6</accession>
<dbReference type="AlphaFoldDB" id="A0A2K8SIX6"/>
<dbReference type="Pfam" id="PF25173">
    <property type="entry name" value="Beta-prop_WDR3_1st"/>
    <property type="match status" value="1"/>
</dbReference>
<dbReference type="InterPro" id="IPR015943">
    <property type="entry name" value="WD40/YVTN_repeat-like_dom_sf"/>
</dbReference>
<dbReference type="InterPro" id="IPR019775">
    <property type="entry name" value="WD40_repeat_CS"/>
</dbReference>
<reference evidence="5 6" key="1">
    <citation type="submission" date="2017-11" db="EMBL/GenBank/DDBJ databases">
        <title>Complete genome of a free-living desiccation-tolerant cyanobacterium and its photosynthetic adaptation to extreme terrestrial habitat.</title>
        <authorList>
            <person name="Shang J."/>
        </authorList>
    </citation>
    <scope>NUCLEOTIDE SEQUENCE [LARGE SCALE GENOMIC DNA]</scope>
    <source>
        <strain evidence="5 6">CCNUN1</strain>
    </source>
</reference>